<dbReference type="EMBL" id="SRKY01000001">
    <property type="protein sequence ID" value="THH39071.1"/>
    <property type="molecule type" value="Genomic_DNA"/>
</dbReference>
<feature type="domain" description="SpoVT-AbrB" evidence="8">
    <location>
        <begin position="8"/>
        <end position="51"/>
    </location>
</feature>
<dbReference type="GO" id="GO:0000976">
    <property type="term" value="F:transcription cis-regulatory region binding"/>
    <property type="evidence" value="ECO:0007669"/>
    <property type="project" value="TreeGrafter"/>
</dbReference>
<comment type="subunit">
    <text evidence="7">Forms oligomers.</text>
</comment>
<evidence type="ECO:0000313" key="10">
    <source>
        <dbReference type="Proteomes" id="UP000306602"/>
    </source>
</evidence>
<dbReference type="GO" id="GO:0009295">
    <property type="term" value="C:nucleoid"/>
    <property type="evidence" value="ECO:0007669"/>
    <property type="project" value="UniProtKB-SubCell"/>
</dbReference>
<comment type="subcellular location">
    <subcellularLocation>
        <location evidence="7">Cytoplasm</location>
        <location evidence="7">Nucleoid</location>
    </subcellularLocation>
</comment>
<dbReference type="InterPro" id="IPR003444">
    <property type="entry name" value="MraZ"/>
</dbReference>
<dbReference type="InterPro" id="IPR037914">
    <property type="entry name" value="SpoVT-AbrB_sf"/>
</dbReference>
<evidence type="ECO:0000256" key="7">
    <source>
        <dbReference type="HAMAP-Rule" id="MF_01008"/>
    </source>
</evidence>
<keyword evidence="5 7" id="KW-0238">DNA-binding</keyword>
<keyword evidence="2 7" id="KW-0963">Cytoplasm</keyword>
<keyword evidence="6 7" id="KW-0804">Transcription</keyword>
<evidence type="ECO:0000256" key="4">
    <source>
        <dbReference type="ARBA" id="ARBA00023015"/>
    </source>
</evidence>
<dbReference type="SUPFAM" id="SSF89447">
    <property type="entry name" value="AbrB/MazE/MraZ-like"/>
    <property type="match status" value="1"/>
</dbReference>
<accession>A0A4S4NL81</accession>
<comment type="caution">
    <text evidence="9">The sequence shown here is derived from an EMBL/GenBank/DDBJ whole genome shotgun (WGS) entry which is preliminary data.</text>
</comment>
<dbReference type="InterPro" id="IPR035644">
    <property type="entry name" value="MraZ_C"/>
</dbReference>
<evidence type="ECO:0000259" key="8">
    <source>
        <dbReference type="PROSITE" id="PS51740"/>
    </source>
</evidence>
<dbReference type="Proteomes" id="UP000306602">
    <property type="component" value="Unassembled WGS sequence"/>
</dbReference>
<feature type="domain" description="SpoVT-AbrB" evidence="8">
    <location>
        <begin position="92"/>
        <end position="135"/>
    </location>
</feature>
<dbReference type="Pfam" id="PF02381">
    <property type="entry name" value="MraZ"/>
    <property type="match status" value="2"/>
</dbReference>
<evidence type="ECO:0000256" key="1">
    <source>
        <dbReference type="ARBA" id="ARBA00013860"/>
    </source>
</evidence>
<evidence type="ECO:0000256" key="2">
    <source>
        <dbReference type="ARBA" id="ARBA00022490"/>
    </source>
</evidence>
<evidence type="ECO:0000256" key="5">
    <source>
        <dbReference type="ARBA" id="ARBA00023125"/>
    </source>
</evidence>
<dbReference type="HAMAP" id="MF_01008">
    <property type="entry name" value="MraZ"/>
    <property type="match status" value="1"/>
</dbReference>
<keyword evidence="4 7" id="KW-0805">Transcription regulation</keyword>
<sequence>MARRFRGESDHKVDAKGRVSIPASFRRVIEACDPEWTEGLPPRLIIVYGGATRNYLEGFTIEAMDEVDEKIARLPRASGRRRAMERLYSAQVIDTVVDETGRIVLPAKLREKIGLTNMAKFVASGDTFEIWEPDAYDASIEAYGDEDFDPNVDPSIYLDGDYD</sequence>
<dbReference type="PANTHER" id="PTHR34701:SF1">
    <property type="entry name" value="TRANSCRIPTIONAL REGULATOR MRAZ"/>
    <property type="match status" value="1"/>
</dbReference>
<keyword evidence="3" id="KW-0677">Repeat</keyword>
<protein>
    <recommendedName>
        <fullName evidence="1 7">Transcriptional regulator MraZ</fullName>
    </recommendedName>
</protein>
<dbReference type="OrthoDB" id="9807753at2"/>
<dbReference type="InterPro" id="IPR035642">
    <property type="entry name" value="MraZ_N"/>
</dbReference>
<dbReference type="GO" id="GO:0003700">
    <property type="term" value="F:DNA-binding transcription factor activity"/>
    <property type="evidence" value="ECO:0007669"/>
    <property type="project" value="UniProtKB-UniRule"/>
</dbReference>
<organism evidence="9 10">
    <name type="scientific">Aliishimia ponticola</name>
    <dbReference type="NCBI Taxonomy" id="2499833"/>
    <lineage>
        <taxon>Bacteria</taxon>
        <taxon>Pseudomonadati</taxon>
        <taxon>Pseudomonadota</taxon>
        <taxon>Alphaproteobacteria</taxon>
        <taxon>Rhodobacterales</taxon>
        <taxon>Paracoccaceae</taxon>
        <taxon>Aliishimia</taxon>
    </lineage>
</organism>
<dbReference type="InterPro" id="IPR038619">
    <property type="entry name" value="MraZ_sf"/>
</dbReference>
<evidence type="ECO:0000256" key="3">
    <source>
        <dbReference type="ARBA" id="ARBA00022737"/>
    </source>
</evidence>
<dbReference type="CDD" id="cd16320">
    <property type="entry name" value="MraZ_N"/>
    <property type="match status" value="1"/>
</dbReference>
<comment type="similarity">
    <text evidence="7">Belongs to the MraZ family.</text>
</comment>
<proteinExistence type="inferred from homology"/>
<dbReference type="Gene3D" id="3.40.1550.20">
    <property type="entry name" value="Transcriptional regulator MraZ domain"/>
    <property type="match status" value="1"/>
</dbReference>
<dbReference type="PROSITE" id="PS51740">
    <property type="entry name" value="SPOVT_ABRB"/>
    <property type="match status" value="2"/>
</dbReference>
<dbReference type="InterPro" id="IPR020603">
    <property type="entry name" value="MraZ_dom"/>
</dbReference>
<dbReference type="InterPro" id="IPR007159">
    <property type="entry name" value="SpoVT-AbrB_dom"/>
</dbReference>
<dbReference type="RefSeq" id="WP_136461989.1">
    <property type="nucleotide sequence ID" value="NZ_SRKY01000001.1"/>
</dbReference>
<dbReference type="NCBIfam" id="NF001476">
    <property type="entry name" value="PRK00326.2-2"/>
    <property type="match status" value="1"/>
</dbReference>
<dbReference type="PANTHER" id="PTHR34701">
    <property type="entry name" value="TRANSCRIPTIONAL REGULATOR MRAZ"/>
    <property type="match status" value="1"/>
</dbReference>
<dbReference type="GO" id="GO:0005737">
    <property type="term" value="C:cytoplasm"/>
    <property type="evidence" value="ECO:0007669"/>
    <property type="project" value="UniProtKB-UniRule"/>
</dbReference>
<evidence type="ECO:0000256" key="6">
    <source>
        <dbReference type="ARBA" id="ARBA00023163"/>
    </source>
</evidence>
<name>A0A4S4NL81_9RHOB</name>
<dbReference type="CDD" id="cd16321">
    <property type="entry name" value="MraZ_C"/>
    <property type="match status" value="1"/>
</dbReference>
<dbReference type="AlphaFoldDB" id="A0A4S4NL81"/>
<dbReference type="GO" id="GO:2000143">
    <property type="term" value="P:negative regulation of DNA-templated transcription initiation"/>
    <property type="evidence" value="ECO:0007669"/>
    <property type="project" value="TreeGrafter"/>
</dbReference>
<reference evidence="9 10" key="1">
    <citation type="submission" date="2019-04" db="EMBL/GenBank/DDBJ databases">
        <title>Shimia ponticola sp. nov., isolated from seawater.</title>
        <authorList>
            <person name="Kim Y.-O."/>
            <person name="Yoon J.-H."/>
        </authorList>
    </citation>
    <scope>NUCLEOTIDE SEQUENCE [LARGE SCALE GENOMIC DNA]</scope>
    <source>
        <strain evidence="9 10">MYP11</strain>
    </source>
</reference>
<evidence type="ECO:0000313" key="9">
    <source>
        <dbReference type="EMBL" id="THH39071.1"/>
    </source>
</evidence>
<gene>
    <name evidence="7 9" type="primary">mraZ</name>
    <name evidence="9" type="ORF">E4Z66_05800</name>
</gene>
<keyword evidence="10" id="KW-1185">Reference proteome</keyword>